<dbReference type="EMBL" id="CAMAPD010000021">
    <property type="protein sequence ID" value="CAH9066108.1"/>
    <property type="molecule type" value="Genomic_DNA"/>
</dbReference>
<feature type="domain" description="Lipoprotein LPP20-like" evidence="1">
    <location>
        <begin position="58"/>
        <end position="136"/>
    </location>
</feature>
<gene>
    <name evidence="2" type="ORF">PSECIP111854_03788</name>
    <name evidence="3" type="ORF">PSECIP111951_03502</name>
</gene>
<evidence type="ECO:0000259" key="1">
    <source>
        <dbReference type="Pfam" id="PF02169"/>
    </source>
</evidence>
<evidence type="ECO:0000313" key="2">
    <source>
        <dbReference type="EMBL" id="CAH9065966.1"/>
    </source>
</evidence>
<organism evidence="2 4">
    <name type="scientific">Pseudoalteromonas holothuriae</name>
    <dbReference type="NCBI Taxonomy" id="2963714"/>
    <lineage>
        <taxon>Bacteria</taxon>
        <taxon>Pseudomonadati</taxon>
        <taxon>Pseudomonadota</taxon>
        <taxon>Gammaproteobacteria</taxon>
        <taxon>Alteromonadales</taxon>
        <taxon>Pseudoalteromonadaceae</taxon>
        <taxon>Pseudoalteromonas</taxon>
    </lineage>
</organism>
<accession>A0A9W4R337</accession>
<proteinExistence type="predicted"/>
<sequence>MNIEKQRNRIGLISIVVLLCFISGCSSLFDKHIEYEYVKPDNYPVLKAIGYAPLSAQPGISSSQKMLMAVKVSKLEAYRELTEQVYGQSVTSSMTVKGAVAQNDGLKSQVRGVIRGAKVVKSYAAGDTYVTELELDMKRVHDLYISQAKPRKIKRVTYY</sequence>
<comment type="caution">
    <text evidence="2">The sequence shown here is derived from an EMBL/GenBank/DDBJ whole genome shotgun (WGS) entry which is preliminary data.</text>
</comment>
<dbReference type="EMBL" id="CAMAPC010000023">
    <property type="protein sequence ID" value="CAH9065966.1"/>
    <property type="molecule type" value="Genomic_DNA"/>
</dbReference>
<reference evidence="2 5" key="1">
    <citation type="submission" date="2022-07" db="EMBL/GenBank/DDBJ databases">
        <authorList>
            <person name="Criscuolo A."/>
        </authorList>
    </citation>
    <scope>NUCLEOTIDE SEQUENCE</scope>
    <source>
        <strain evidence="5">CIP 111951</strain>
        <strain evidence="2">CIP111854</strain>
        <strain evidence="3">CIP111951</strain>
    </source>
</reference>
<protein>
    <recommendedName>
        <fullName evidence="1">Lipoprotein LPP20-like domain-containing protein</fullName>
    </recommendedName>
</protein>
<dbReference type="Proteomes" id="UP001152485">
    <property type="component" value="Unassembled WGS sequence"/>
</dbReference>
<dbReference type="AlphaFoldDB" id="A0A9W4R337"/>
<evidence type="ECO:0000313" key="4">
    <source>
        <dbReference type="Proteomes" id="UP001152467"/>
    </source>
</evidence>
<dbReference type="Proteomes" id="UP001152467">
    <property type="component" value="Unassembled WGS sequence"/>
</dbReference>
<evidence type="ECO:0000313" key="3">
    <source>
        <dbReference type="EMBL" id="CAH9066108.1"/>
    </source>
</evidence>
<dbReference type="Pfam" id="PF02169">
    <property type="entry name" value="LPP20"/>
    <property type="match status" value="1"/>
</dbReference>
<name>A0A9W4R337_9GAMM</name>
<dbReference type="RefSeq" id="WP_261594799.1">
    <property type="nucleotide sequence ID" value="NZ_CAMAPC010000023.1"/>
</dbReference>
<dbReference type="InterPro" id="IPR007293">
    <property type="entry name" value="FlgP"/>
</dbReference>
<evidence type="ECO:0000313" key="5">
    <source>
        <dbReference type="Proteomes" id="UP001152485"/>
    </source>
</evidence>
<dbReference type="InterPro" id="IPR024952">
    <property type="entry name" value="LPP20-like_dom"/>
</dbReference>
<keyword evidence="4" id="KW-1185">Reference proteome</keyword>
<dbReference type="PROSITE" id="PS51257">
    <property type="entry name" value="PROKAR_LIPOPROTEIN"/>
    <property type="match status" value="1"/>
</dbReference>
<dbReference type="PIRSF" id="PIRSF028687">
    <property type="entry name" value="UCP028687"/>
    <property type="match status" value="1"/>
</dbReference>